<dbReference type="InterPro" id="IPR050285">
    <property type="entry name" value="STE20_Ser/Thr_kinase"/>
</dbReference>
<dbReference type="InterPro" id="IPR000719">
    <property type="entry name" value="Prot_kinase_dom"/>
</dbReference>
<dbReference type="Gene3D" id="1.10.510.10">
    <property type="entry name" value="Transferase(Phosphotransferase) domain 1"/>
    <property type="match status" value="1"/>
</dbReference>
<name>L8G549_PSED2</name>
<dbReference type="InterPro" id="IPR011009">
    <property type="entry name" value="Kinase-like_dom_sf"/>
</dbReference>
<evidence type="ECO:0000313" key="3">
    <source>
        <dbReference type="EMBL" id="ELR08247.1"/>
    </source>
</evidence>
<dbReference type="VEuPathDB" id="FungiDB:GMDG_03048"/>
<dbReference type="PANTHER" id="PTHR48015:SF35">
    <property type="entry name" value="SERINE_THREONINE-PROTEIN KINASE PAK"/>
    <property type="match status" value="1"/>
</dbReference>
<protein>
    <recommendedName>
        <fullName evidence="2">Protein kinase domain-containing protein</fullName>
    </recommendedName>
</protein>
<evidence type="ECO:0000256" key="1">
    <source>
        <dbReference type="SAM" id="MobiDB-lite"/>
    </source>
</evidence>
<organism evidence="3 4">
    <name type="scientific">Pseudogymnoascus destructans (strain ATCC MYA-4855 / 20631-21)</name>
    <name type="common">Bat white-nose syndrome fungus</name>
    <name type="synonym">Geomyces destructans</name>
    <dbReference type="NCBI Taxonomy" id="658429"/>
    <lineage>
        <taxon>Eukaryota</taxon>
        <taxon>Fungi</taxon>
        <taxon>Dikarya</taxon>
        <taxon>Ascomycota</taxon>
        <taxon>Pezizomycotina</taxon>
        <taxon>Leotiomycetes</taxon>
        <taxon>Thelebolales</taxon>
        <taxon>Thelebolaceae</taxon>
        <taxon>Pseudogymnoascus</taxon>
    </lineage>
</organism>
<dbReference type="GO" id="GO:0005524">
    <property type="term" value="F:ATP binding"/>
    <property type="evidence" value="ECO:0007669"/>
    <property type="project" value="InterPro"/>
</dbReference>
<dbReference type="PANTHER" id="PTHR48015">
    <property type="entry name" value="SERINE/THREONINE-PROTEIN KINASE TAO"/>
    <property type="match status" value="1"/>
</dbReference>
<dbReference type="InParanoid" id="L8G549"/>
<keyword evidence="4" id="KW-1185">Reference proteome</keyword>
<sequence length="222" mass="24455">MVVIKELRSVLRTTELKWTFHHNLVAFLEVYQFAEKTLAAMEYTVATLQQVMAVALPLEEIHISAVCCQLFEGIRHLSKNGVVHNNLNASKVLFTPDGCVKIAFLDDYQASASTRARPLGIIAIYMMQQGIPTGPGQRAHSRTSRAVVSGSCKLLVGGILGKPTRPKEQQISNMFITDGYDPTCRVCPVGNSRVVYRGESGRESIPTDTRYTCETGSDLSFS</sequence>
<evidence type="ECO:0000259" key="2">
    <source>
        <dbReference type="PROSITE" id="PS50011"/>
    </source>
</evidence>
<accession>L8G549</accession>
<dbReference type="GO" id="GO:0035556">
    <property type="term" value="P:intracellular signal transduction"/>
    <property type="evidence" value="ECO:0007669"/>
    <property type="project" value="TreeGrafter"/>
</dbReference>
<feature type="compositionally biased region" description="Polar residues" evidence="1">
    <location>
        <begin position="206"/>
        <end position="222"/>
    </location>
</feature>
<dbReference type="HOGENOM" id="CLU_1245846_0_0_1"/>
<dbReference type="EMBL" id="GL573214">
    <property type="protein sequence ID" value="ELR08247.1"/>
    <property type="molecule type" value="Genomic_DNA"/>
</dbReference>
<reference evidence="4" key="1">
    <citation type="submission" date="2010-09" db="EMBL/GenBank/DDBJ databases">
        <title>The genome sequence of Geomyces destructans 20631-21.</title>
        <authorList>
            <consortium name="The Broad Institute Genome Sequencing Platform"/>
            <person name="Cuomo C.A."/>
            <person name="Blehert D.S."/>
            <person name="Lorch J.M."/>
            <person name="Young S.K."/>
            <person name="Zeng Q."/>
            <person name="Gargeya S."/>
            <person name="Fitzgerald M."/>
            <person name="Haas B."/>
            <person name="Abouelleil A."/>
            <person name="Alvarado L."/>
            <person name="Arachchi H.M."/>
            <person name="Berlin A."/>
            <person name="Brown A."/>
            <person name="Chapman S.B."/>
            <person name="Chen Z."/>
            <person name="Dunbar C."/>
            <person name="Freedman E."/>
            <person name="Gearin G."/>
            <person name="Gellesch M."/>
            <person name="Goldberg J."/>
            <person name="Griggs A."/>
            <person name="Gujja S."/>
            <person name="Heiman D."/>
            <person name="Howarth C."/>
            <person name="Larson L."/>
            <person name="Lui A."/>
            <person name="MacDonald P.J.P."/>
            <person name="Montmayeur A."/>
            <person name="Murphy C."/>
            <person name="Neiman D."/>
            <person name="Pearson M."/>
            <person name="Priest M."/>
            <person name="Roberts A."/>
            <person name="Saif S."/>
            <person name="Shea T."/>
            <person name="Shenoy N."/>
            <person name="Sisk P."/>
            <person name="Stolte C."/>
            <person name="Sykes S."/>
            <person name="Wortman J."/>
            <person name="Nusbaum C."/>
            <person name="Birren B."/>
        </authorList>
    </citation>
    <scope>NUCLEOTIDE SEQUENCE [LARGE SCALE GENOMIC DNA]</scope>
    <source>
        <strain evidence="4">ATCC MYA-4855 / 20631-21</strain>
    </source>
</reference>
<dbReference type="GO" id="GO:0005737">
    <property type="term" value="C:cytoplasm"/>
    <property type="evidence" value="ECO:0007669"/>
    <property type="project" value="TreeGrafter"/>
</dbReference>
<evidence type="ECO:0000313" key="4">
    <source>
        <dbReference type="Proteomes" id="UP000011064"/>
    </source>
</evidence>
<dbReference type="OrthoDB" id="3432205at2759"/>
<dbReference type="Proteomes" id="UP000011064">
    <property type="component" value="Unassembled WGS sequence"/>
</dbReference>
<feature type="domain" description="Protein kinase" evidence="2">
    <location>
        <begin position="1"/>
        <end position="222"/>
    </location>
</feature>
<gene>
    <name evidence="3" type="ORF">GMDG_03048</name>
</gene>
<dbReference type="SUPFAM" id="SSF56112">
    <property type="entry name" value="Protein kinase-like (PK-like)"/>
    <property type="match status" value="1"/>
</dbReference>
<dbReference type="AlphaFoldDB" id="L8G549"/>
<dbReference type="GO" id="GO:0043408">
    <property type="term" value="P:regulation of MAPK cascade"/>
    <property type="evidence" value="ECO:0007669"/>
    <property type="project" value="TreeGrafter"/>
</dbReference>
<dbReference type="PROSITE" id="PS50011">
    <property type="entry name" value="PROTEIN_KINASE_DOM"/>
    <property type="match status" value="1"/>
</dbReference>
<dbReference type="Pfam" id="PF07714">
    <property type="entry name" value="PK_Tyr_Ser-Thr"/>
    <property type="match status" value="1"/>
</dbReference>
<dbReference type="GO" id="GO:0004674">
    <property type="term" value="F:protein serine/threonine kinase activity"/>
    <property type="evidence" value="ECO:0007669"/>
    <property type="project" value="TreeGrafter"/>
</dbReference>
<dbReference type="InterPro" id="IPR001245">
    <property type="entry name" value="Ser-Thr/Tyr_kinase_cat_dom"/>
</dbReference>
<proteinExistence type="predicted"/>
<feature type="region of interest" description="Disordered" evidence="1">
    <location>
        <begin position="200"/>
        <end position="222"/>
    </location>
</feature>
<dbReference type="STRING" id="658429.L8G549"/>